<dbReference type="SUPFAM" id="SSF53822">
    <property type="entry name" value="Periplasmic binding protein-like I"/>
    <property type="match status" value="1"/>
</dbReference>
<dbReference type="PRINTS" id="PR00036">
    <property type="entry name" value="HTHLACI"/>
</dbReference>
<evidence type="ECO:0000256" key="3">
    <source>
        <dbReference type="ARBA" id="ARBA00023163"/>
    </source>
</evidence>
<dbReference type="InterPro" id="IPR046335">
    <property type="entry name" value="LacI/GalR-like_sensor"/>
</dbReference>
<dbReference type="InterPro" id="IPR010982">
    <property type="entry name" value="Lambda_DNA-bd_dom_sf"/>
</dbReference>
<keyword evidence="2" id="KW-0238">DNA-binding</keyword>
<dbReference type="Gene3D" id="3.40.50.2300">
    <property type="match status" value="2"/>
</dbReference>
<reference evidence="5 6" key="1">
    <citation type="submission" date="2016-07" db="EMBL/GenBank/DDBJ databases">
        <title>Genome and transcriptome analysis of iron-reducing fermentative bacteria Anoxybacter fermentans.</title>
        <authorList>
            <person name="Zeng X."/>
            <person name="Shao Z."/>
        </authorList>
    </citation>
    <scope>NUCLEOTIDE SEQUENCE [LARGE SCALE GENOMIC DNA]</scope>
    <source>
        <strain evidence="5 6">DY22613</strain>
    </source>
</reference>
<dbReference type="PANTHER" id="PTHR30146">
    <property type="entry name" value="LACI-RELATED TRANSCRIPTIONAL REPRESSOR"/>
    <property type="match status" value="1"/>
</dbReference>
<organism evidence="5 6">
    <name type="scientific">Anoxybacter fermentans</name>
    <dbReference type="NCBI Taxonomy" id="1323375"/>
    <lineage>
        <taxon>Bacteria</taxon>
        <taxon>Bacillati</taxon>
        <taxon>Bacillota</taxon>
        <taxon>Clostridia</taxon>
        <taxon>Halanaerobiales</taxon>
        <taxon>Anoxybacter</taxon>
    </lineage>
</organism>
<dbReference type="CDD" id="cd06267">
    <property type="entry name" value="PBP1_LacI_sugar_binding-like"/>
    <property type="match status" value="1"/>
</dbReference>
<dbReference type="InterPro" id="IPR028082">
    <property type="entry name" value="Peripla_BP_I"/>
</dbReference>
<dbReference type="GO" id="GO:0003700">
    <property type="term" value="F:DNA-binding transcription factor activity"/>
    <property type="evidence" value="ECO:0007669"/>
    <property type="project" value="TreeGrafter"/>
</dbReference>
<dbReference type="PROSITE" id="PS50932">
    <property type="entry name" value="HTH_LACI_2"/>
    <property type="match status" value="1"/>
</dbReference>
<keyword evidence="1" id="KW-0805">Transcription regulation</keyword>
<dbReference type="Proteomes" id="UP000267250">
    <property type="component" value="Chromosome"/>
</dbReference>
<evidence type="ECO:0000259" key="4">
    <source>
        <dbReference type="PROSITE" id="PS50932"/>
    </source>
</evidence>
<dbReference type="InterPro" id="IPR000843">
    <property type="entry name" value="HTH_LacI"/>
</dbReference>
<dbReference type="PANTHER" id="PTHR30146:SF109">
    <property type="entry name" value="HTH-TYPE TRANSCRIPTIONAL REGULATOR GALS"/>
    <property type="match status" value="1"/>
</dbReference>
<evidence type="ECO:0000313" key="5">
    <source>
        <dbReference type="EMBL" id="AZR73380.1"/>
    </source>
</evidence>
<dbReference type="CDD" id="cd01392">
    <property type="entry name" value="HTH_LacI"/>
    <property type="match status" value="1"/>
</dbReference>
<feature type="domain" description="HTH lacI-type" evidence="4">
    <location>
        <begin position="3"/>
        <end position="57"/>
    </location>
</feature>
<keyword evidence="3" id="KW-0804">Transcription</keyword>
<sequence>MKATIKDVARLANVSISTVSRYINGADNLKPETRQKIKKAISQLNYRPNKIAQSLGSRLCSIGVIATRSSEMAFANPYFSEVLKGIGSIAEANQYDIVLCSSEDEEKEIERCLSLIDGGIVQGLILLSSRIYDRLIYELIRIKFPFVLIGRILPETLPEPDEYQIYTVNTPNFNDSYNMTKYLIEQGHEKIGFIQAPMNYVVSHDRYQGFCQALQDAGLPLRKEWVINGGYTWKDAYDATIALLSNPPLPTAIFASDDLKAVGACKAIKQAGLKVPDDISIVGHNDYEMASINEPELTTIRVPIYELGLKATKLLIDVINGKKVEPEIILPTQLIKRKSVRSLK</sequence>
<name>A0A3Q9HQN3_9FIRM</name>
<dbReference type="AlphaFoldDB" id="A0A3Q9HQN3"/>
<dbReference type="Pfam" id="PF13377">
    <property type="entry name" value="Peripla_BP_3"/>
    <property type="match status" value="1"/>
</dbReference>
<dbReference type="OrthoDB" id="9784962at2"/>
<evidence type="ECO:0000256" key="1">
    <source>
        <dbReference type="ARBA" id="ARBA00023015"/>
    </source>
</evidence>
<dbReference type="EMBL" id="CP016379">
    <property type="protein sequence ID" value="AZR73380.1"/>
    <property type="molecule type" value="Genomic_DNA"/>
</dbReference>
<evidence type="ECO:0000256" key="2">
    <source>
        <dbReference type="ARBA" id="ARBA00023125"/>
    </source>
</evidence>
<accession>A0A3Q9HQN3</accession>
<evidence type="ECO:0000313" key="6">
    <source>
        <dbReference type="Proteomes" id="UP000267250"/>
    </source>
</evidence>
<protein>
    <recommendedName>
        <fullName evidence="4">HTH lacI-type domain-containing protein</fullName>
    </recommendedName>
</protein>
<gene>
    <name evidence="5" type="ORF">BBF96_08285</name>
</gene>
<dbReference type="RefSeq" id="WP_127016717.1">
    <property type="nucleotide sequence ID" value="NZ_CP016379.1"/>
</dbReference>
<dbReference type="SMART" id="SM00354">
    <property type="entry name" value="HTH_LACI"/>
    <property type="match status" value="1"/>
</dbReference>
<dbReference type="Pfam" id="PF00356">
    <property type="entry name" value="LacI"/>
    <property type="match status" value="1"/>
</dbReference>
<dbReference type="GO" id="GO:0000976">
    <property type="term" value="F:transcription cis-regulatory region binding"/>
    <property type="evidence" value="ECO:0007669"/>
    <property type="project" value="TreeGrafter"/>
</dbReference>
<dbReference type="KEGG" id="aft:BBF96_08285"/>
<dbReference type="PROSITE" id="PS00356">
    <property type="entry name" value="HTH_LACI_1"/>
    <property type="match status" value="1"/>
</dbReference>
<dbReference type="SUPFAM" id="SSF47413">
    <property type="entry name" value="lambda repressor-like DNA-binding domains"/>
    <property type="match status" value="1"/>
</dbReference>
<keyword evidence="6" id="KW-1185">Reference proteome</keyword>
<proteinExistence type="predicted"/>
<dbReference type="Gene3D" id="1.10.260.40">
    <property type="entry name" value="lambda repressor-like DNA-binding domains"/>
    <property type="match status" value="1"/>
</dbReference>